<dbReference type="InterPro" id="IPR003593">
    <property type="entry name" value="AAA+_ATPase"/>
</dbReference>
<dbReference type="Pfam" id="PF07724">
    <property type="entry name" value="AAA_2"/>
    <property type="match status" value="1"/>
</dbReference>
<sequence length="326" mass="37438">DEAASSLKMQIDSVPAEIDEYQRKITQLEIEREALKKEIDPESKKRLVKIGEDHSKLMEKCSHMSEQWQSEKKVLTKKRSLKEQVESAIQECGVVEREGRLERAAELKFGTIPRLTRELEDLEGTFNKVQDEHKMLNEEVGEEDISRVVARWTGIPIERMMESEKQRLLKMEEILHKKVVGQDDSVRLVSNSIRRARAGLQDPLRPIGSFMFLGPTGVGKTQLARSLAEFLFDDEQSMIRIDMSEYMEKHSVARLIGAPPGYVGYDEGGYLTEHVRRKPYSVILFDEIEKAHSDVFNIFLQILDEGRLTDGQGKTVDFRNTLVLMT</sequence>
<dbReference type="GO" id="GO:0005737">
    <property type="term" value="C:cytoplasm"/>
    <property type="evidence" value="ECO:0007669"/>
    <property type="project" value="TreeGrafter"/>
</dbReference>
<evidence type="ECO:0000256" key="3">
    <source>
        <dbReference type="ARBA" id="ARBA00022840"/>
    </source>
</evidence>
<feature type="domain" description="AAA+ ATPase" evidence="6">
    <location>
        <begin position="206"/>
        <end position="326"/>
    </location>
</feature>
<dbReference type="PANTHER" id="PTHR11638:SF18">
    <property type="entry name" value="HEAT SHOCK PROTEIN 104"/>
    <property type="match status" value="1"/>
</dbReference>
<dbReference type="FunFam" id="3.40.50.300:FF:000025">
    <property type="entry name" value="ATP-dependent Clp protease subunit"/>
    <property type="match status" value="1"/>
</dbReference>
<feature type="non-terminal residue" evidence="7">
    <location>
        <position position="326"/>
    </location>
</feature>
<dbReference type="InterPro" id="IPR050130">
    <property type="entry name" value="ClpA_ClpB"/>
</dbReference>
<reference evidence="7" key="1">
    <citation type="submission" date="2018-05" db="EMBL/GenBank/DDBJ databases">
        <authorList>
            <person name="Lanie J.A."/>
            <person name="Ng W.-L."/>
            <person name="Kazmierczak K.M."/>
            <person name="Andrzejewski T.M."/>
            <person name="Davidsen T.M."/>
            <person name="Wayne K.J."/>
            <person name="Tettelin H."/>
            <person name="Glass J.I."/>
            <person name="Rusch D."/>
            <person name="Podicherti R."/>
            <person name="Tsui H.-C.T."/>
            <person name="Winkler M.E."/>
        </authorList>
    </citation>
    <scope>NUCLEOTIDE SEQUENCE</scope>
</reference>
<evidence type="ECO:0000256" key="5">
    <source>
        <dbReference type="SAM" id="Coils"/>
    </source>
</evidence>
<keyword evidence="3" id="KW-0067">ATP-binding</keyword>
<dbReference type="Pfam" id="PF17871">
    <property type="entry name" value="AAA_lid_9"/>
    <property type="match status" value="1"/>
</dbReference>
<feature type="non-terminal residue" evidence="7">
    <location>
        <position position="1"/>
    </location>
</feature>
<protein>
    <recommendedName>
        <fullName evidence="6">AAA+ ATPase domain-containing protein</fullName>
    </recommendedName>
</protein>
<dbReference type="GO" id="GO:0016887">
    <property type="term" value="F:ATP hydrolysis activity"/>
    <property type="evidence" value="ECO:0007669"/>
    <property type="project" value="InterPro"/>
</dbReference>
<keyword evidence="4" id="KW-0143">Chaperone</keyword>
<dbReference type="GO" id="GO:0034605">
    <property type="term" value="P:cellular response to heat"/>
    <property type="evidence" value="ECO:0007669"/>
    <property type="project" value="TreeGrafter"/>
</dbReference>
<dbReference type="InterPro" id="IPR003959">
    <property type="entry name" value="ATPase_AAA_core"/>
</dbReference>
<evidence type="ECO:0000256" key="1">
    <source>
        <dbReference type="ARBA" id="ARBA00022737"/>
    </source>
</evidence>
<evidence type="ECO:0000256" key="4">
    <source>
        <dbReference type="ARBA" id="ARBA00023186"/>
    </source>
</evidence>
<dbReference type="PRINTS" id="PR00300">
    <property type="entry name" value="CLPPROTEASEA"/>
</dbReference>
<keyword evidence="1" id="KW-0677">Repeat</keyword>
<gene>
    <name evidence="7" type="ORF">METZ01_LOCUS344507</name>
</gene>
<dbReference type="InterPro" id="IPR041546">
    <property type="entry name" value="ClpA/ClpB_AAA_lid"/>
</dbReference>
<evidence type="ECO:0000259" key="6">
    <source>
        <dbReference type="SMART" id="SM00382"/>
    </source>
</evidence>
<dbReference type="GO" id="GO:0005524">
    <property type="term" value="F:ATP binding"/>
    <property type="evidence" value="ECO:0007669"/>
    <property type="project" value="UniProtKB-KW"/>
</dbReference>
<dbReference type="InterPro" id="IPR001270">
    <property type="entry name" value="ClpA/B"/>
</dbReference>
<dbReference type="SMART" id="SM00382">
    <property type="entry name" value="AAA"/>
    <property type="match status" value="1"/>
</dbReference>
<dbReference type="Gene3D" id="6.10.140.130">
    <property type="match status" value="1"/>
</dbReference>
<name>A0A382R1Q8_9ZZZZ</name>
<dbReference type="PROSITE" id="PS00871">
    <property type="entry name" value="CLPAB_2"/>
    <property type="match status" value="1"/>
</dbReference>
<dbReference type="PANTHER" id="PTHR11638">
    <property type="entry name" value="ATP-DEPENDENT CLP PROTEASE"/>
    <property type="match status" value="1"/>
</dbReference>
<feature type="coiled-coil region" evidence="5">
    <location>
        <begin position="78"/>
        <end position="139"/>
    </location>
</feature>
<dbReference type="Gene3D" id="3.40.50.300">
    <property type="entry name" value="P-loop containing nucleotide triphosphate hydrolases"/>
    <property type="match status" value="1"/>
</dbReference>
<dbReference type="SUPFAM" id="SSF52540">
    <property type="entry name" value="P-loop containing nucleoside triphosphate hydrolases"/>
    <property type="match status" value="2"/>
</dbReference>
<dbReference type="CDD" id="cd19499">
    <property type="entry name" value="RecA-like_ClpB_Hsp104-like"/>
    <property type="match status" value="1"/>
</dbReference>
<organism evidence="7">
    <name type="scientific">marine metagenome</name>
    <dbReference type="NCBI Taxonomy" id="408172"/>
    <lineage>
        <taxon>unclassified sequences</taxon>
        <taxon>metagenomes</taxon>
        <taxon>ecological metagenomes</taxon>
    </lineage>
</organism>
<dbReference type="AlphaFoldDB" id="A0A382R1Q8"/>
<feature type="coiled-coil region" evidence="5">
    <location>
        <begin position="11"/>
        <end position="45"/>
    </location>
</feature>
<dbReference type="InterPro" id="IPR027417">
    <property type="entry name" value="P-loop_NTPase"/>
</dbReference>
<accession>A0A382R1Q8</accession>
<proteinExistence type="predicted"/>
<dbReference type="EMBL" id="UINC01118491">
    <property type="protein sequence ID" value="SVC91653.1"/>
    <property type="molecule type" value="Genomic_DNA"/>
</dbReference>
<evidence type="ECO:0000256" key="2">
    <source>
        <dbReference type="ARBA" id="ARBA00022741"/>
    </source>
</evidence>
<keyword evidence="5" id="KW-0175">Coiled coil</keyword>
<dbReference type="InterPro" id="IPR028299">
    <property type="entry name" value="ClpA/B_CS2"/>
</dbReference>
<evidence type="ECO:0000313" key="7">
    <source>
        <dbReference type="EMBL" id="SVC91653.1"/>
    </source>
</evidence>
<keyword evidence="2" id="KW-0547">Nucleotide-binding</keyword>